<feature type="chain" id="PRO_5046110067" evidence="2">
    <location>
        <begin position="22"/>
        <end position="488"/>
    </location>
</feature>
<proteinExistence type="predicted"/>
<evidence type="ECO:0000256" key="1">
    <source>
        <dbReference type="SAM" id="MobiDB-lite"/>
    </source>
</evidence>
<protein>
    <submittedName>
        <fullName evidence="3">Signal peptide-containing protein</fullName>
    </submittedName>
</protein>
<feature type="signal peptide" evidence="2">
    <location>
        <begin position="1"/>
        <end position="21"/>
    </location>
</feature>
<comment type="caution">
    <text evidence="3">The sequence shown here is derived from an EMBL/GenBank/DDBJ whole genome shotgun (WGS) entry which is preliminary data.</text>
</comment>
<keyword evidence="2" id="KW-0732">Signal</keyword>
<gene>
    <name evidence="3" type="ORF">OJ252_1200</name>
</gene>
<accession>A0ABQ8PAZ5</accession>
<keyword evidence="4" id="KW-1185">Reference proteome</keyword>
<feature type="compositionally biased region" description="Basic residues" evidence="1">
    <location>
        <begin position="394"/>
        <end position="403"/>
    </location>
</feature>
<evidence type="ECO:0000313" key="4">
    <source>
        <dbReference type="Proteomes" id="UP001071777"/>
    </source>
</evidence>
<name>A0ABQ8PAZ5_9CRYT</name>
<evidence type="ECO:0000313" key="3">
    <source>
        <dbReference type="EMBL" id="KAJ1612618.1"/>
    </source>
</evidence>
<feature type="region of interest" description="Disordered" evidence="1">
    <location>
        <begin position="385"/>
        <end position="429"/>
    </location>
</feature>
<evidence type="ECO:0000256" key="2">
    <source>
        <dbReference type="SAM" id="SignalP"/>
    </source>
</evidence>
<sequence>MVVARLVELVLFLGLLVVVASNEVRELPSEDDKSDQSYLSSAIGMAMDQYHSMYYHQGKRGGKGKWSNGIAGLPSPRIAKKHITTFLQSEPEENLFGSVSLKSYIRLCTNLMNNFPRMHHGVGGGIIIAIHSYQEEEYSIVRGFCTEAGTIYYFNKEMESLIRESSKPNSLIPPLRKSIFDQYEAGGNWDDFVENCEDLIKEHRKRVIQRESSSKWSMIDFSEISDFCEEVSDDIYPNNAQSKQEWAHIYALQNYIIERKGEMGAPIIGIPMKKPEYYVAGRHQSSMYRKCLRALWDMFQYDDEVDLKIAGVNQYETLRSFCNAAKNYYTRGGRVSSSPMINIGDPPRKRKLQVQEGGLVKQILEKQRNKEQAEQLLTMHMRKRLEKQQEEKIKKRREIRKKAKESNIDPSTSEFPVEGIFSPKELPSPKEIQPAQNVLRDLPSTSFQEDSLLEPQLIVPTVEKTSESEEGFNNFGLEAAQEEFENIV</sequence>
<dbReference type="Proteomes" id="UP001071777">
    <property type="component" value="Unassembled WGS sequence"/>
</dbReference>
<dbReference type="EMBL" id="JAPCXB010000044">
    <property type="protein sequence ID" value="KAJ1612618.1"/>
    <property type="molecule type" value="Genomic_DNA"/>
</dbReference>
<organism evidence="3 4">
    <name type="scientific">Cryptosporidium canis</name>
    <dbReference type="NCBI Taxonomy" id="195482"/>
    <lineage>
        <taxon>Eukaryota</taxon>
        <taxon>Sar</taxon>
        <taxon>Alveolata</taxon>
        <taxon>Apicomplexa</taxon>
        <taxon>Conoidasida</taxon>
        <taxon>Coccidia</taxon>
        <taxon>Eucoccidiorida</taxon>
        <taxon>Eimeriorina</taxon>
        <taxon>Cryptosporidiidae</taxon>
        <taxon>Cryptosporidium</taxon>
    </lineage>
</organism>
<reference evidence="3" key="1">
    <citation type="submission" date="2022-10" db="EMBL/GenBank/DDBJ databases">
        <title>Adaptive evolution leads to modifications in subtelomeric GC content in a zoonotic Cryptosporidium species.</title>
        <authorList>
            <person name="Li J."/>
            <person name="Feng Y."/>
            <person name="Xiao L."/>
        </authorList>
    </citation>
    <scope>NUCLEOTIDE SEQUENCE</scope>
    <source>
        <strain evidence="3">25894</strain>
    </source>
</reference>